<evidence type="ECO:0000313" key="1">
    <source>
        <dbReference type="EMBL" id="MBX48698.1"/>
    </source>
</evidence>
<sequence length="14" mass="1605">MAISSFRIKLNLLV</sequence>
<reference evidence="1" key="1">
    <citation type="submission" date="2018-02" db="EMBL/GenBank/DDBJ databases">
        <title>Rhizophora mucronata_Transcriptome.</title>
        <authorList>
            <person name="Meera S.P."/>
            <person name="Sreeshan A."/>
            <person name="Augustine A."/>
        </authorList>
    </citation>
    <scope>NUCLEOTIDE SEQUENCE</scope>
    <source>
        <tissue evidence="1">Leaf</tissue>
    </source>
</reference>
<dbReference type="EMBL" id="GGEC01068214">
    <property type="protein sequence ID" value="MBX48698.1"/>
    <property type="molecule type" value="Transcribed_RNA"/>
</dbReference>
<proteinExistence type="predicted"/>
<organism evidence="1">
    <name type="scientific">Rhizophora mucronata</name>
    <name type="common">Asiatic mangrove</name>
    <dbReference type="NCBI Taxonomy" id="61149"/>
    <lineage>
        <taxon>Eukaryota</taxon>
        <taxon>Viridiplantae</taxon>
        <taxon>Streptophyta</taxon>
        <taxon>Embryophyta</taxon>
        <taxon>Tracheophyta</taxon>
        <taxon>Spermatophyta</taxon>
        <taxon>Magnoliopsida</taxon>
        <taxon>eudicotyledons</taxon>
        <taxon>Gunneridae</taxon>
        <taxon>Pentapetalae</taxon>
        <taxon>rosids</taxon>
        <taxon>fabids</taxon>
        <taxon>Malpighiales</taxon>
        <taxon>Rhizophoraceae</taxon>
        <taxon>Rhizophora</taxon>
    </lineage>
</organism>
<accession>A0A2P2P1Q5</accession>
<name>A0A2P2P1Q5_RHIMU</name>
<protein>
    <submittedName>
        <fullName evidence="1">Uncharacterized protein</fullName>
    </submittedName>
</protein>